<name>A0A3D8GP87_9BACI</name>
<proteinExistence type="predicted"/>
<gene>
    <name evidence="2" type="ORF">DRW41_14845</name>
</gene>
<dbReference type="AlphaFoldDB" id="A0A3D8GP87"/>
<evidence type="ECO:0000313" key="3">
    <source>
        <dbReference type="Proteomes" id="UP000257144"/>
    </source>
</evidence>
<accession>A0A3D8GP87</accession>
<sequence>MGCLGNLSAGKFPSLESNGALYSSLSVLFVINLYSILPKKMALRQSRWPNFFGFNPFLEKWANTIWALPAYNGVPCTGRDVP</sequence>
<dbReference type="Proteomes" id="UP000257144">
    <property type="component" value="Unassembled WGS sequence"/>
</dbReference>
<dbReference type="EMBL" id="QNQT01000006">
    <property type="protein sequence ID" value="RDU36295.1"/>
    <property type="molecule type" value="Genomic_DNA"/>
</dbReference>
<evidence type="ECO:0000313" key="2">
    <source>
        <dbReference type="EMBL" id="RDU36295.1"/>
    </source>
</evidence>
<keyword evidence="1" id="KW-0812">Transmembrane</keyword>
<keyword evidence="3" id="KW-1185">Reference proteome</keyword>
<comment type="caution">
    <text evidence="2">The sequence shown here is derived from an EMBL/GenBank/DDBJ whole genome shotgun (WGS) entry which is preliminary data.</text>
</comment>
<feature type="transmembrane region" description="Helical" evidence="1">
    <location>
        <begin position="20"/>
        <end position="37"/>
    </location>
</feature>
<reference evidence="2 3" key="1">
    <citation type="submission" date="2018-07" db="EMBL/GenBank/DDBJ databases">
        <title>Bacillus sp. YLB-04 draft genome sequence.</title>
        <authorList>
            <person name="Yu L."/>
            <person name="Tang X."/>
        </authorList>
    </citation>
    <scope>NUCLEOTIDE SEQUENCE [LARGE SCALE GENOMIC DNA]</scope>
    <source>
        <strain evidence="2 3">YLB-04</strain>
    </source>
</reference>
<keyword evidence="1" id="KW-1133">Transmembrane helix</keyword>
<organism evidence="2 3">
    <name type="scientific">Neobacillus piezotolerans</name>
    <dbReference type="NCBI Taxonomy" id="2259171"/>
    <lineage>
        <taxon>Bacteria</taxon>
        <taxon>Bacillati</taxon>
        <taxon>Bacillota</taxon>
        <taxon>Bacilli</taxon>
        <taxon>Bacillales</taxon>
        <taxon>Bacillaceae</taxon>
        <taxon>Neobacillus</taxon>
    </lineage>
</organism>
<evidence type="ECO:0000256" key="1">
    <source>
        <dbReference type="SAM" id="Phobius"/>
    </source>
</evidence>
<keyword evidence="1" id="KW-0472">Membrane</keyword>
<protein>
    <submittedName>
        <fullName evidence="2">Uncharacterized protein</fullName>
    </submittedName>
</protein>